<reference evidence="2" key="1">
    <citation type="submission" date="2018-08" db="EMBL/GenBank/DDBJ databases">
        <title>Identification of Burkholderia cepacia strains that express a Burkholderia pseudomallei-like capsular polysaccharide.</title>
        <authorList>
            <person name="Burtnick M.N."/>
            <person name="Vongsouvath M."/>
            <person name="Newton P."/>
            <person name="Wuthiekanun V."/>
            <person name="Limmathurotsakul D."/>
            <person name="Brett P.J."/>
            <person name="Chantratita N."/>
            <person name="Dance D.A."/>
        </authorList>
    </citation>
    <scope>NUCLEOTIDE SEQUENCE</scope>
    <source>
        <strain evidence="2">SBXCC001</strain>
    </source>
</reference>
<organism evidence="2 3">
    <name type="scientific">Burkholderia thailandensis</name>
    <dbReference type="NCBI Taxonomy" id="57975"/>
    <lineage>
        <taxon>Bacteria</taxon>
        <taxon>Pseudomonadati</taxon>
        <taxon>Pseudomonadota</taxon>
        <taxon>Betaproteobacteria</taxon>
        <taxon>Burkholderiales</taxon>
        <taxon>Burkholderiaceae</taxon>
        <taxon>Burkholderia</taxon>
        <taxon>pseudomallei group</taxon>
    </lineage>
</organism>
<proteinExistence type="predicted"/>
<sequence>MGEATALDYSVTSDGGTRGARAATPSGEGRKEVRFASE</sequence>
<feature type="region of interest" description="Disordered" evidence="1">
    <location>
        <begin position="1"/>
        <end position="38"/>
    </location>
</feature>
<dbReference type="Proteomes" id="UP001272137">
    <property type="component" value="Unassembled WGS sequence"/>
</dbReference>
<protein>
    <submittedName>
        <fullName evidence="2">Uncharacterized protein</fullName>
    </submittedName>
</protein>
<evidence type="ECO:0000256" key="1">
    <source>
        <dbReference type="SAM" id="MobiDB-lite"/>
    </source>
</evidence>
<comment type="caution">
    <text evidence="2">The sequence shown here is derived from an EMBL/GenBank/DDBJ whole genome shotgun (WGS) entry which is preliminary data.</text>
</comment>
<gene>
    <name evidence="2" type="ORF">C7S16_1178</name>
</gene>
<dbReference type="EMBL" id="QXCT01000002">
    <property type="protein sequence ID" value="MDW9255321.1"/>
    <property type="molecule type" value="Genomic_DNA"/>
</dbReference>
<feature type="compositionally biased region" description="Basic and acidic residues" evidence="1">
    <location>
        <begin position="28"/>
        <end position="38"/>
    </location>
</feature>
<evidence type="ECO:0000313" key="2">
    <source>
        <dbReference type="EMBL" id="MDW9255321.1"/>
    </source>
</evidence>
<name>A0AAW9CZH8_BURTH</name>
<accession>A0AAW9CZH8</accession>
<dbReference type="AlphaFoldDB" id="A0AAW9CZH8"/>
<evidence type="ECO:0000313" key="3">
    <source>
        <dbReference type="Proteomes" id="UP001272137"/>
    </source>
</evidence>